<feature type="chain" id="PRO_5039117944" evidence="7">
    <location>
        <begin position="26"/>
        <end position="169"/>
    </location>
</feature>
<organism evidence="8 9">
    <name type="scientific">Candidatus Limenecus avicola</name>
    <dbReference type="NCBI Taxonomy" id="2840847"/>
    <lineage>
        <taxon>Bacteria</taxon>
        <taxon>Bacillati</taxon>
        <taxon>Bacillota</taxon>
        <taxon>Clostridia</taxon>
        <taxon>Eubacteriales</taxon>
        <taxon>Clostridiaceae</taxon>
        <taxon>Clostridiaceae incertae sedis</taxon>
        <taxon>Candidatus Limenecus</taxon>
    </lineage>
</organism>
<evidence type="ECO:0000256" key="3">
    <source>
        <dbReference type="ARBA" id="ARBA00022692"/>
    </source>
</evidence>
<dbReference type="GO" id="GO:0044781">
    <property type="term" value="P:bacterial-type flagellum organization"/>
    <property type="evidence" value="ECO:0007669"/>
    <property type="project" value="InterPro"/>
</dbReference>
<evidence type="ECO:0000256" key="6">
    <source>
        <dbReference type="SAM" id="Phobius"/>
    </source>
</evidence>
<proteinExistence type="predicted"/>
<keyword evidence="8" id="KW-0966">Cell projection</keyword>
<dbReference type="EMBL" id="DVOD01000036">
    <property type="protein sequence ID" value="HIU92511.1"/>
    <property type="molecule type" value="Genomic_DNA"/>
</dbReference>
<keyword evidence="3 6" id="KW-0812">Transmembrane</keyword>
<comment type="subcellular location">
    <subcellularLocation>
        <location evidence="1">Cell membrane</location>
    </subcellularLocation>
</comment>
<keyword evidence="4 6" id="KW-1133">Transmembrane helix</keyword>
<reference evidence="8" key="1">
    <citation type="submission" date="2020-10" db="EMBL/GenBank/DDBJ databases">
        <authorList>
            <person name="Gilroy R."/>
        </authorList>
    </citation>
    <scope>NUCLEOTIDE SEQUENCE</scope>
    <source>
        <strain evidence="8">CHK154-7741</strain>
    </source>
</reference>
<comment type="caution">
    <text evidence="8">The sequence shown here is derived from an EMBL/GenBank/DDBJ whole genome shotgun (WGS) entry which is preliminary data.</text>
</comment>
<dbReference type="Proteomes" id="UP000886748">
    <property type="component" value="Unassembled WGS sequence"/>
</dbReference>
<dbReference type="GO" id="GO:0016020">
    <property type="term" value="C:membrane"/>
    <property type="evidence" value="ECO:0007669"/>
    <property type="project" value="InterPro"/>
</dbReference>
<sequence length="169" mass="19135">MGFKSMKKIFLSLFVLFGAVNSSFAVEIPDVMRKTMAQDPIGATGILQLVISMAFVIGLIYVTGWIYTKLNIVNRQKLDKINKDNSDGSRFTVLQSMSLGQQRHLYSIEMNNKVFLVASTPSHINLLKEFDKEPGADKQDIIAEKDVPVQQENVKTNIDIDELYKKYKN</sequence>
<keyword evidence="8" id="KW-0282">Flagellum</keyword>
<dbReference type="Pfam" id="PF04347">
    <property type="entry name" value="FliO"/>
    <property type="match status" value="1"/>
</dbReference>
<feature type="transmembrane region" description="Helical" evidence="6">
    <location>
        <begin position="41"/>
        <end position="67"/>
    </location>
</feature>
<dbReference type="AlphaFoldDB" id="A0A9D1N072"/>
<evidence type="ECO:0000256" key="7">
    <source>
        <dbReference type="SAM" id="SignalP"/>
    </source>
</evidence>
<reference evidence="8" key="2">
    <citation type="journal article" date="2021" name="PeerJ">
        <title>Extensive microbial diversity within the chicken gut microbiome revealed by metagenomics and culture.</title>
        <authorList>
            <person name="Gilroy R."/>
            <person name="Ravi A."/>
            <person name="Getino M."/>
            <person name="Pursley I."/>
            <person name="Horton D.L."/>
            <person name="Alikhan N.F."/>
            <person name="Baker D."/>
            <person name="Gharbi K."/>
            <person name="Hall N."/>
            <person name="Watson M."/>
            <person name="Adriaenssens E.M."/>
            <person name="Foster-Nyarko E."/>
            <person name="Jarju S."/>
            <person name="Secka A."/>
            <person name="Antonio M."/>
            <person name="Oren A."/>
            <person name="Chaudhuri R.R."/>
            <person name="La Ragione R."/>
            <person name="Hildebrand F."/>
            <person name="Pallen M.J."/>
        </authorList>
    </citation>
    <scope>NUCLEOTIDE SEQUENCE</scope>
    <source>
        <strain evidence="8">CHK154-7741</strain>
    </source>
</reference>
<feature type="signal peptide" evidence="7">
    <location>
        <begin position="1"/>
        <end position="25"/>
    </location>
</feature>
<dbReference type="InterPro" id="IPR022781">
    <property type="entry name" value="Flagellar_biosynth_FliO"/>
</dbReference>
<accession>A0A9D1N072</accession>
<evidence type="ECO:0000256" key="5">
    <source>
        <dbReference type="ARBA" id="ARBA00023136"/>
    </source>
</evidence>
<name>A0A9D1N072_9CLOT</name>
<evidence type="ECO:0000256" key="4">
    <source>
        <dbReference type="ARBA" id="ARBA00022989"/>
    </source>
</evidence>
<gene>
    <name evidence="8" type="ORF">IAD26_05185</name>
</gene>
<keyword evidence="8" id="KW-0969">Cilium</keyword>
<keyword evidence="5 6" id="KW-0472">Membrane</keyword>
<evidence type="ECO:0000256" key="1">
    <source>
        <dbReference type="ARBA" id="ARBA00004236"/>
    </source>
</evidence>
<evidence type="ECO:0000256" key="2">
    <source>
        <dbReference type="ARBA" id="ARBA00022475"/>
    </source>
</evidence>
<keyword evidence="7" id="KW-0732">Signal</keyword>
<keyword evidence="2" id="KW-1003">Cell membrane</keyword>
<protein>
    <submittedName>
        <fullName evidence="8">Flagellar biosynthetic protein FliO</fullName>
    </submittedName>
</protein>
<evidence type="ECO:0000313" key="8">
    <source>
        <dbReference type="EMBL" id="HIU92511.1"/>
    </source>
</evidence>
<evidence type="ECO:0000313" key="9">
    <source>
        <dbReference type="Proteomes" id="UP000886748"/>
    </source>
</evidence>